<name>A0A0D9QI40_PLAFR</name>
<feature type="region of interest" description="Disordered" evidence="1">
    <location>
        <begin position="559"/>
        <end position="590"/>
    </location>
</feature>
<feature type="transmembrane region" description="Helical" evidence="2">
    <location>
        <begin position="509"/>
        <end position="530"/>
    </location>
</feature>
<feature type="compositionally biased region" description="Polar residues" evidence="1">
    <location>
        <begin position="647"/>
        <end position="659"/>
    </location>
</feature>
<feature type="compositionally biased region" description="Basic and acidic residues" evidence="1">
    <location>
        <begin position="573"/>
        <end position="586"/>
    </location>
</feature>
<keyword evidence="2" id="KW-1133">Transmembrane helix</keyword>
<dbReference type="InterPro" id="IPR024290">
    <property type="entry name" value="SICA_extracell_a"/>
</dbReference>
<feature type="compositionally biased region" description="Basic and acidic residues" evidence="1">
    <location>
        <begin position="247"/>
        <end position="261"/>
    </location>
</feature>
<feature type="domain" description="Schizont-infected cell agglutination extracellular alpha" evidence="4">
    <location>
        <begin position="1"/>
        <end position="144"/>
    </location>
</feature>
<dbReference type="Pfam" id="PF12879">
    <property type="entry name" value="SICA_C"/>
    <property type="match status" value="1"/>
</dbReference>
<proteinExistence type="predicted"/>
<feature type="region of interest" description="Disordered" evidence="1">
    <location>
        <begin position="208"/>
        <end position="496"/>
    </location>
</feature>
<evidence type="ECO:0000313" key="6">
    <source>
        <dbReference type="Proteomes" id="UP000054561"/>
    </source>
</evidence>
<dbReference type="Pfam" id="PF12887">
    <property type="entry name" value="SICA_alpha"/>
    <property type="match status" value="1"/>
</dbReference>
<protein>
    <recommendedName>
        <fullName evidence="7">Schizont-infected cell agglutination C-terminal domain-containing protein</fullName>
    </recommendedName>
</protein>
<feature type="compositionally biased region" description="Pro residues" evidence="1">
    <location>
        <begin position="395"/>
        <end position="409"/>
    </location>
</feature>
<keyword evidence="2" id="KW-0472">Membrane</keyword>
<feature type="compositionally biased region" description="Low complexity" evidence="1">
    <location>
        <begin position="339"/>
        <end position="373"/>
    </location>
</feature>
<feature type="compositionally biased region" description="Polar residues" evidence="1">
    <location>
        <begin position="265"/>
        <end position="276"/>
    </location>
</feature>
<gene>
    <name evidence="5" type="ORF">AK88_04986</name>
</gene>
<dbReference type="GeneID" id="24270300"/>
<dbReference type="AlphaFoldDB" id="A0A0D9QI40"/>
<feature type="compositionally biased region" description="Acidic residues" evidence="1">
    <location>
        <begin position="215"/>
        <end position="231"/>
    </location>
</feature>
<evidence type="ECO:0000259" key="3">
    <source>
        <dbReference type="Pfam" id="PF12879"/>
    </source>
</evidence>
<feature type="compositionally biased region" description="Gly residues" evidence="1">
    <location>
        <begin position="428"/>
        <end position="447"/>
    </location>
</feature>
<keyword evidence="2" id="KW-0812">Transmembrane</keyword>
<sequence>MVDKFLTYMEKDNATFAQSCDDQGWGPYKIKNWHNADDTVVCKMMVPALFFMNGWGTSADGGYDASAVGDPLQTYIRCIIANVIMFQLIRANCGRNQGIRQALYILQNLMTSVHSGVNVKTCTWVVSNELKVGGKVIGAQFDEWIMGNEKMQAKMNKLQQRVKCKRTGRQTSDHWKRRMELLKEGKLREAMETEMTRILKKVGKKVEPIWGPVPSDDDDEDEDEDAQEEDTNGSAKPVAKPPVVNESPKDADPAKTEDQHAGKKSTCTKNVTESHGGQSGRGQYADPIDDHRGGTGGSSVSFTVAVTTPECSDPGTAVTVPEPPPKPEPEPEPEPEAPAPSNAGATGPSSETTTASPEAATPSTPTDTPSKGTPGHGKTSDKKDGAPDGDGGNDDPPPLNPPPPKPNPNPDQSGSSGSFSDADLADGVSGGEGKAGGDGAGSSGTGSTGPPNAGSSGPTSAGTGATGTHGAGSPPSGGQTPETKDQPLPILPTSPKTFDPKDLIPYTPAIIPAVVGIGLIAFFLWKYFAYLGQTRRRTYRTVRDVPSPPLAEEILDHLQRGDLPPPDYGYTTIRDRRPASAAERRGQRSPRVHKRTIIELHLEVLNECEAAEWENVKDDYLQIVVQEFEQELMRDGNGYSSFPDAPSTHQGLSGTNVASTVDPPTDSDGTDACSPHDPDPWRCMETIELATDPCPPNDPDPWRCMETIQLPTDPCRPHEPDPWSCMENIQLATNPCRPNEEDRWSCMESMPLATDPCPPNEQDRWHCMETIQFDAEQSRAHSDHGDATSYCTHWINWIDRHQHMLRACTTQPWFLQLKADWKQYQRAHMAANEDNGVCGHSEFGDAATMERKKLDAWKEWVAQQHGHMRMYNAQEWFQRLLNNVAEETVPAKAEVPGVDTHFKMEQVMAAEDLLQVRAVPRSQPLHPQLYMKKPLTAQTWILLLALVIEQCDVDCRLKEKELYVDALLHKL</sequence>
<dbReference type="InterPro" id="IPR024288">
    <property type="entry name" value="SICA_C"/>
</dbReference>
<accession>A0A0D9QI40</accession>
<evidence type="ECO:0000256" key="2">
    <source>
        <dbReference type="SAM" id="Phobius"/>
    </source>
</evidence>
<keyword evidence="6" id="KW-1185">Reference proteome</keyword>
<feature type="domain" description="Schizont-infected cell agglutination C-terminal" evidence="3">
    <location>
        <begin position="526"/>
        <end position="634"/>
    </location>
</feature>
<organism evidence="5 6">
    <name type="scientific">Plasmodium fragile</name>
    <dbReference type="NCBI Taxonomy" id="5857"/>
    <lineage>
        <taxon>Eukaryota</taxon>
        <taxon>Sar</taxon>
        <taxon>Alveolata</taxon>
        <taxon>Apicomplexa</taxon>
        <taxon>Aconoidasida</taxon>
        <taxon>Haemosporida</taxon>
        <taxon>Plasmodiidae</taxon>
        <taxon>Plasmodium</taxon>
        <taxon>Plasmodium (Plasmodium)</taxon>
    </lineage>
</organism>
<dbReference type="Proteomes" id="UP000054561">
    <property type="component" value="Unassembled WGS sequence"/>
</dbReference>
<evidence type="ECO:0008006" key="7">
    <source>
        <dbReference type="Google" id="ProtNLM"/>
    </source>
</evidence>
<feature type="region of interest" description="Disordered" evidence="1">
    <location>
        <begin position="639"/>
        <end position="677"/>
    </location>
</feature>
<dbReference type="VEuPathDB" id="PlasmoDB:AK88_04986"/>
<evidence type="ECO:0000256" key="1">
    <source>
        <dbReference type="SAM" id="MobiDB-lite"/>
    </source>
</evidence>
<dbReference type="RefSeq" id="XP_012338013.1">
    <property type="nucleotide sequence ID" value="XM_012482590.1"/>
</dbReference>
<evidence type="ECO:0000259" key="4">
    <source>
        <dbReference type="Pfam" id="PF12887"/>
    </source>
</evidence>
<dbReference type="EMBL" id="KQ001729">
    <property type="protein sequence ID" value="KJP85386.1"/>
    <property type="molecule type" value="Genomic_DNA"/>
</dbReference>
<dbReference type="OrthoDB" id="375150at2759"/>
<feature type="compositionally biased region" description="Low complexity" evidence="1">
    <location>
        <begin position="298"/>
        <end position="308"/>
    </location>
</feature>
<reference evidence="5 6" key="1">
    <citation type="submission" date="2014-03" db="EMBL/GenBank/DDBJ databases">
        <title>The Genome Sequence of Plasmodium fragile nilgiri.</title>
        <authorList>
            <consortium name="The Broad Institute Genomics Platform"/>
            <consortium name="The Broad Institute Genome Sequencing Center for Infectious Disease"/>
            <person name="Neafsey D."/>
            <person name="Duraisingh M."/>
            <person name="Young S.K."/>
            <person name="Zeng Q."/>
            <person name="Gargeya S."/>
            <person name="Abouelleil A."/>
            <person name="Alvarado L."/>
            <person name="Chapman S.B."/>
            <person name="Gainer-Dewar J."/>
            <person name="Goldberg J."/>
            <person name="Griggs A."/>
            <person name="Gujja S."/>
            <person name="Hansen M."/>
            <person name="Howarth C."/>
            <person name="Imamovic A."/>
            <person name="Larimer J."/>
            <person name="Pearson M."/>
            <person name="Poon T.W."/>
            <person name="Priest M."/>
            <person name="Roberts A."/>
            <person name="Saif S."/>
            <person name="Shea T."/>
            <person name="Sykes S."/>
            <person name="Wortman J."/>
            <person name="Nusbaum C."/>
            <person name="Birren B."/>
        </authorList>
    </citation>
    <scope>NUCLEOTIDE SEQUENCE [LARGE SCALE GENOMIC DNA]</scope>
    <source>
        <strain evidence="6">nilgiri</strain>
    </source>
</reference>
<feature type="compositionally biased region" description="Low complexity" evidence="1">
    <location>
        <begin position="448"/>
        <end position="463"/>
    </location>
</feature>
<evidence type="ECO:0000313" key="5">
    <source>
        <dbReference type="EMBL" id="KJP85386.1"/>
    </source>
</evidence>